<dbReference type="GO" id="GO:0005576">
    <property type="term" value="C:extracellular region"/>
    <property type="evidence" value="ECO:0007669"/>
    <property type="project" value="UniProtKB-SubCell"/>
</dbReference>
<keyword evidence="3" id="KW-0433">Leucine-rich repeat</keyword>
<dbReference type="PANTHER" id="PTHR47114:SF2">
    <property type="entry name" value="OLIGODENDROCYTE-MYELIN GLYCOPROTEIN"/>
    <property type="match status" value="1"/>
</dbReference>
<comment type="subcellular location">
    <subcellularLocation>
        <location evidence="1">Secreted</location>
    </subcellularLocation>
</comment>
<gene>
    <name evidence="5" type="ORF">LTSESEN_1663</name>
</gene>
<dbReference type="SMART" id="SM00364">
    <property type="entry name" value="LRR_BAC"/>
    <property type="match status" value="2"/>
</dbReference>
<comment type="caution">
    <text evidence="5">The sequence shown here is derived from an EMBL/GenBank/DDBJ whole genome shotgun (WGS) entry which is preliminary data.</text>
</comment>
<dbReference type="AlphaFoldDB" id="G5QXY0"/>
<dbReference type="Gene3D" id="3.80.10.10">
    <property type="entry name" value="Ribonuclease Inhibitor"/>
    <property type="match status" value="1"/>
</dbReference>
<proteinExistence type="inferred from homology"/>
<feature type="non-terminal residue" evidence="5">
    <location>
        <position position="80"/>
    </location>
</feature>
<evidence type="ECO:0000256" key="3">
    <source>
        <dbReference type="ARBA" id="ARBA00022614"/>
    </source>
</evidence>
<keyword evidence="4" id="KW-0677">Repeat</keyword>
<dbReference type="Proteomes" id="UP000005065">
    <property type="component" value="Unassembled WGS sequence"/>
</dbReference>
<evidence type="ECO:0000313" key="6">
    <source>
        <dbReference type="Proteomes" id="UP000005065"/>
    </source>
</evidence>
<protein>
    <submittedName>
        <fullName evidence="5">Uncharacterized protein</fullName>
    </submittedName>
</protein>
<sequence length="80" mass="8652">MVQEMRDCLNNGNPVLNVGASGLTTLPDRLPPHITTLVIPDNNLTSLPELPEGLRELEVSGNLQLTSLPSLPQGLQKLWA</sequence>
<evidence type="ECO:0000313" key="5">
    <source>
        <dbReference type="EMBL" id="EHC90988.1"/>
    </source>
</evidence>
<evidence type="ECO:0000256" key="4">
    <source>
        <dbReference type="ARBA" id="ARBA00022737"/>
    </source>
</evidence>
<accession>G5QXY0</accession>
<dbReference type="EMBL" id="AFCU01000556">
    <property type="protein sequence ID" value="EHC90988.1"/>
    <property type="molecule type" value="Genomic_DNA"/>
</dbReference>
<reference evidence="5 6" key="1">
    <citation type="journal article" date="2011" name="BMC Genomics">
        <title>Genome sequencing reveals diversification of virulence factor content and possible host adaptation in distinct subpopulations of Salmonella enterica.</title>
        <authorList>
            <person name="den Bakker H.C."/>
            <person name="Moreno Switt A.I."/>
            <person name="Govoni G."/>
            <person name="Cummings C.A."/>
            <person name="Ranieri M.L."/>
            <person name="Degoricija L."/>
            <person name="Hoelzer K."/>
            <person name="Rodriguez-Rivera L.D."/>
            <person name="Brown S."/>
            <person name="Bolchacova E."/>
            <person name="Furtado M.R."/>
            <person name="Wiedmann M."/>
        </authorList>
    </citation>
    <scope>NUCLEOTIDE SEQUENCE [LARGE SCALE GENOMIC DNA]</scope>
    <source>
        <strain evidence="5 6">A4-543</strain>
    </source>
</reference>
<dbReference type="PANTHER" id="PTHR47114">
    <property type="match status" value="1"/>
</dbReference>
<dbReference type="InterPro" id="IPR051071">
    <property type="entry name" value="LRR-bact_E3_ubiq_ligases"/>
</dbReference>
<dbReference type="SUPFAM" id="SSF52058">
    <property type="entry name" value="L domain-like"/>
    <property type="match status" value="1"/>
</dbReference>
<evidence type="ECO:0000256" key="2">
    <source>
        <dbReference type="ARBA" id="ARBA00009868"/>
    </source>
</evidence>
<evidence type="ECO:0000256" key="1">
    <source>
        <dbReference type="ARBA" id="ARBA00004613"/>
    </source>
</evidence>
<organism evidence="5 6">
    <name type="scientific">Salmonella enterica subsp. enterica serovar Senftenberg str. A4-543</name>
    <dbReference type="NCBI Taxonomy" id="913082"/>
    <lineage>
        <taxon>Bacteria</taxon>
        <taxon>Pseudomonadati</taxon>
        <taxon>Pseudomonadota</taxon>
        <taxon>Gammaproteobacteria</taxon>
        <taxon>Enterobacterales</taxon>
        <taxon>Enterobacteriaceae</taxon>
        <taxon>Salmonella</taxon>
    </lineage>
</organism>
<name>G5QXY0_SALSE</name>
<comment type="similarity">
    <text evidence="2">Belongs to the LRR-containing bacterial E3 ligase family.</text>
</comment>
<dbReference type="InterPro" id="IPR032675">
    <property type="entry name" value="LRR_dom_sf"/>
</dbReference>